<keyword evidence="2" id="KW-1185">Reference proteome</keyword>
<proteinExistence type="predicted"/>
<evidence type="ECO:0000313" key="2">
    <source>
        <dbReference type="Proteomes" id="UP000664349"/>
    </source>
</evidence>
<dbReference type="Proteomes" id="UP000664349">
    <property type="component" value="Unassembled WGS sequence"/>
</dbReference>
<organism evidence="1 2">
    <name type="scientific">Chromobacterium haemolyticum</name>
    <dbReference type="NCBI Taxonomy" id="394935"/>
    <lineage>
        <taxon>Bacteria</taxon>
        <taxon>Pseudomonadati</taxon>
        <taxon>Pseudomonadota</taxon>
        <taxon>Betaproteobacteria</taxon>
        <taxon>Neisseriales</taxon>
        <taxon>Chromobacteriaceae</taxon>
        <taxon>Chromobacterium</taxon>
    </lineage>
</organism>
<protein>
    <submittedName>
        <fullName evidence="1">Uncharacterized protein</fullName>
    </submittedName>
</protein>
<dbReference type="EMBL" id="JAFLRD010000001">
    <property type="protein sequence ID" value="MBO0414092.1"/>
    <property type="molecule type" value="Genomic_DNA"/>
</dbReference>
<name>A0ABS3GGB1_9NEIS</name>
<evidence type="ECO:0000313" key="1">
    <source>
        <dbReference type="EMBL" id="MBO0414092.1"/>
    </source>
</evidence>
<dbReference type="RefSeq" id="WP_043589414.1">
    <property type="nucleotide sequence ID" value="NZ_CP109905.1"/>
</dbReference>
<accession>A0ABS3GGB1</accession>
<comment type="caution">
    <text evidence="1">The sequence shown here is derived from an EMBL/GenBank/DDBJ whole genome shotgun (WGS) entry which is preliminary data.</text>
</comment>
<gene>
    <name evidence="1" type="ORF">J1C50_01100</name>
</gene>
<sequence>MSLESNIAELVKSANGLTDAVHGKIGEIDQSVTKKINELETWRISAQGGYPAFNLLNNARLDKLNEDGTPKGFSIWNSECTVQLSVIEESKSVWWQVPGRVLRIVCEPKPEAARPYFSLWPGERGAMPSNAQPIKATRGFEYRVVSLAGGAEAYCGWESGRTELDLTQKDWTPVRLTTQGMQTTVLFSAYFLNKPINSRLVIELRNIFVNLGDAGFYSLGLSDLTDLTN</sequence>
<reference evidence="1 2" key="1">
    <citation type="submission" date="2021-03" db="EMBL/GenBank/DDBJ databases">
        <title>First Case of infection caused by Chromobacterium haemolyticum derived from water in China.</title>
        <authorList>
            <person name="Chen J."/>
            <person name="Liu C."/>
        </authorList>
    </citation>
    <scope>NUCLEOTIDE SEQUENCE [LARGE SCALE GENOMIC DNA]</scope>
    <source>
        <strain evidence="1 2">WJ-5</strain>
    </source>
</reference>